<sequence length="420" mass="46000">MQGVKMSNPVIIYAGLRRTNGERFEVLAAAKRLGLSVVLIARAVPEMAKQHVAEWHVCDTSNYAEALKVVEEVASRHKVVGAVSWTDLDLGFVARINETLSLPGMSLETVQTVRNKYRARQAVSAITGLCPKFCQVSTLDDLKHAMEVVGYPAVIKPTGGNGSKGIFILQDRSDLDDVIDKLTTLIATSKDPIFDGHKNEFIVEQFIDGNEVSIEVLVYQGKVEVVGITDKQTTEPFHFESQHIFPATVSQNATLDVQSKVVQMVKILGCNNCTLHIEGKIKDDKFSLIEINGRPGGDYITTHLIPRSTGIDHVVNILKVAMGQLPDLSTPKSMSYAGIRFLFTDRKGQYQGLEGYDDVVLETPGLDHVLTELPVGSQVALPPESFTTQRVASVMAHGPSSEYVAETLLTATQSLKIRIE</sequence>
<dbReference type="Pfam" id="PF18130">
    <property type="entry name" value="ATPgrasp_N"/>
    <property type="match status" value="1"/>
</dbReference>
<evidence type="ECO:0000256" key="3">
    <source>
        <dbReference type="ARBA" id="ARBA00022840"/>
    </source>
</evidence>
<dbReference type="PROSITE" id="PS50975">
    <property type="entry name" value="ATP_GRASP"/>
    <property type="match status" value="1"/>
</dbReference>
<evidence type="ECO:0000256" key="2">
    <source>
        <dbReference type="ARBA" id="ARBA00022741"/>
    </source>
</evidence>
<keyword evidence="7" id="KW-1185">Reference proteome</keyword>
<dbReference type="SUPFAM" id="SSF56059">
    <property type="entry name" value="Glutathione synthetase ATP-binding domain-like"/>
    <property type="match status" value="1"/>
</dbReference>
<evidence type="ECO:0000313" key="6">
    <source>
        <dbReference type="EMBL" id="MDX7986334.1"/>
    </source>
</evidence>
<dbReference type="Gene3D" id="3.40.50.20">
    <property type="match status" value="1"/>
</dbReference>
<dbReference type="Pfam" id="PF13535">
    <property type="entry name" value="ATP-grasp_4"/>
    <property type="match status" value="1"/>
</dbReference>
<dbReference type="InterPro" id="IPR011761">
    <property type="entry name" value="ATP-grasp"/>
</dbReference>
<accession>A0ABU4S577</accession>
<keyword evidence="3 4" id="KW-0067">ATP-binding</keyword>
<organism evidence="6 7">
    <name type="scientific">Xenorhabdus santafensis</name>
    <dbReference type="NCBI Taxonomy" id="2582833"/>
    <lineage>
        <taxon>Bacteria</taxon>
        <taxon>Pseudomonadati</taxon>
        <taxon>Pseudomonadota</taxon>
        <taxon>Gammaproteobacteria</taxon>
        <taxon>Enterobacterales</taxon>
        <taxon>Morganellaceae</taxon>
        <taxon>Xenorhabdus</taxon>
    </lineage>
</organism>
<dbReference type="Gene3D" id="3.30.470.20">
    <property type="entry name" value="ATP-grasp fold, B domain"/>
    <property type="match status" value="1"/>
</dbReference>
<dbReference type="EMBL" id="VCDN01000012">
    <property type="protein sequence ID" value="MDX7986334.1"/>
    <property type="molecule type" value="Genomic_DNA"/>
</dbReference>
<name>A0ABU4S577_9GAMM</name>
<evidence type="ECO:0000256" key="1">
    <source>
        <dbReference type="ARBA" id="ARBA00022598"/>
    </source>
</evidence>
<reference evidence="7" key="1">
    <citation type="journal article" date="2024" name="Toxins">
        <title>Genome Sequence Analysis of Native Xenorhabdus Strains Isolated from Entomopathogenic Nematodes in Argentina.</title>
        <authorList>
            <person name="Palma L."/>
            <person name="Frizzo L."/>
            <person name="Kaiser S."/>
            <person name="Berry C."/>
            <person name="Caballero P."/>
            <person name="Bode H.B."/>
            <person name="Del Valle E.E."/>
        </authorList>
    </citation>
    <scope>NUCLEOTIDE SEQUENCE [LARGE SCALE GENOMIC DNA]</scope>
    <source>
        <strain evidence="7">12</strain>
    </source>
</reference>
<dbReference type="PANTHER" id="PTHR43585">
    <property type="entry name" value="FUMIPYRROLE BIOSYNTHESIS PROTEIN C"/>
    <property type="match status" value="1"/>
</dbReference>
<evidence type="ECO:0000259" key="5">
    <source>
        <dbReference type="PROSITE" id="PS50975"/>
    </source>
</evidence>
<keyword evidence="1" id="KW-0436">Ligase</keyword>
<dbReference type="PANTHER" id="PTHR43585:SF2">
    <property type="entry name" value="ATP-GRASP ENZYME FSQD"/>
    <property type="match status" value="1"/>
</dbReference>
<gene>
    <name evidence="6" type="ORF">FE392_03145</name>
</gene>
<keyword evidence="2 4" id="KW-0547">Nucleotide-binding</keyword>
<evidence type="ECO:0000256" key="4">
    <source>
        <dbReference type="PROSITE-ProRule" id="PRU00409"/>
    </source>
</evidence>
<dbReference type="Proteomes" id="UP001271890">
    <property type="component" value="Unassembled WGS sequence"/>
</dbReference>
<dbReference type="InterPro" id="IPR052032">
    <property type="entry name" value="ATP-dep_AA_Ligase"/>
</dbReference>
<proteinExistence type="predicted"/>
<comment type="caution">
    <text evidence="6">The sequence shown here is derived from an EMBL/GenBank/DDBJ whole genome shotgun (WGS) entry which is preliminary data.</text>
</comment>
<protein>
    <submittedName>
        <fullName evidence="6">ATP-grasp domain-containing protein</fullName>
    </submittedName>
</protein>
<feature type="domain" description="ATP-grasp" evidence="5">
    <location>
        <begin position="120"/>
        <end position="322"/>
    </location>
</feature>
<evidence type="ECO:0000313" key="7">
    <source>
        <dbReference type="Proteomes" id="UP001271890"/>
    </source>
</evidence>
<dbReference type="InterPro" id="IPR041472">
    <property type="entry name" value="BL00235/CARNS1_N"/>
</dbReference>